<dbReference type="Pfam" id="PF03458">
    <property type="entry name" value="Gly_transporter"/>
    <property type="match status" value="2"/>
</dbReference>
<dbReference type="Proteomes" id="UP000823660">
    <property type="component" value="Unassembled WGS sequence"/>
</dbReference>
<evidence type="ECO:0000256" key="4">
    <source>
        <dbReference type="ARBA" id="ARBA00022692"/>
    </source>
</evidence>
<evidence type="ECO:0000256" key="6">
    <source>
        <dbReference type="ARBA" id="ARBA00023136"/>
    </source>
</evidence>
<dbReference type="GO" id="GO:0005886">
    <property type="term" value="C:plasma membrane"/>
    <property type="evidence" value="ECO:0007669"/>
    <property type="project" value="UniProtKB-SubCell"/>
</dbReference>
<feature type="transmembrane region" description="Helical" evidence="7">
    <location>
        <begin position="31"/>
        <end position="50"/>
    </location>
</feature>
<gene>
    <name evidence="9" type="ORF">IAB99_06240</name>
</gene>
<evidence type="ECO:0000256" key="7">
    <source>
        <dbReference type="SAM" id="Phobius"/>
    </source>
</evidence>
<evidence type="ECO:0000313" key="10">
    <source>
        <dbReference type="Proteomes" id="UP000823660"/>
    </source>
</evidence>
<proteinExistence type="inferred from homology"/>
<protein>
    <submittedName>
        <fullName evidence="9">Trimeric intracellular cation channel family protein</fullName>
    </submittedName>
</protein>
<evidence type="ECO:0000256" key="1">
    <source>
        <dbReference type="ARBA" id="ARBA00004651"/>
    </source>
</evidence>
<keyword evidence="6 7" id="KW-0472">Membrane</keyword>
<sequence>MDFITVIDYLGTFAFAISGIRLAAAKNFDWFGAYVVGFVTAVGGGTLRDVMLDITPFWMEQPSYVIITALALVFVVIFRKQVVRLDNTFFIFDAIGIGLFTVVGVEKSIDAGYPVWVNIIMGAITGAAGGMFRDIFINEVPLIFRKDIYALACVGGGVAYYICTWTGCSHIVTQIIAAVTVILIRILSVKFGISLPSLRSVEEVEATRPGKK</sequence>
<accession>A0A9D9NBN5</accession>
<evidence type="ECO:0000256" key="2">
    <source>
        <dbReference type="ARBA" id="ARBA00008193"/>
    </source>
</evidence>
<keyword evidence="5 7" id="KW-1133">Transmembrane helix</keyword>
<feature type="domain" description="Glycine transporter" evidence="8">
    <location>
        <begin position="91"/>
        <end position="163"/>
    </location>
</feature>
<name>A0A9D9NBN5_9BACT</name>
<dbReference type="PANTHER" id="PTHR30506">
    <property type="entry name" value="INNER MEMBRANE PROTEIN"/>
    <property type="match status" value="1"/>
</dbReference>
<dbReference type="EMBL" id="JADIMH010000035">
    <property type="protein sequence ID" value="MBO8467345.1"/>
    <property type="molecule type" value="Genomic_DNA"/>
</dbReference>
<dbReference type="InterPro" id="IPR005115">
    <property type="entry name" value="Gly_transporter"/>
</dbReference>
<feature type="transmembrane region" description="Helical" evidence="7">
    <location>
        <begin position="90"/>
        <end position="109"/>
    </location>
</feature>
<reference evidence="9" key="2">
    <citation type="journal article" date="2021" name="PeerJ">
        <title>Extensive microbial diversity within the chicken gut microbiome revealed by metagenomics and culture.</title>
        <authorList>
            <person name="Gilroy R."/>
            <person name="Ravi A."/>
            <person name="Getino M."/>
            <person name="Pursley I."/>
            <person name="Horton D.L."/>
            <person name="Alikhan N.F."/>
            <person name="Baker D."/>
            <person name="Gharbi K."/>
            <person name="Hall N."/>
            <person name="Watson M."/>
            <person name="Adriaenssens E.M."/>
            <person name="Foster-Nyarko E."/>
            <person name="Jarju S."/>
            <person name="Secka A."/>
            <person name="Antonio M."/>
            <person name="Oren A."/>
            <person name="Chaudhuri R.R."/>
            <person name="La Ragione R."/>
            <person name="Hildebrand F."/>
            <person name="Pallen M.J."/>
        </authorList>
    </citation>
    <scope>NUCLEOTIDE SEQUENCE</scope>
    <source>
        <strain evidence="9">B1-15692</strain>
    </source>
</reference>
<feature type="transmembrane region" description="Helical" evidence="7">
    <location>
        <begin position="6"/>
        <end position="24"/>
    </location>
</feature>
<reference evidence="9" key="1">
    <citation type="submission" date="2020-10" db="EMBL/GenBank/DDBJ databases">
        <authorList>
            <person name="Gilroy R."/>
        </authorList>
    </citation>
    <scope>NUCLEOTIDE SEQUENCE</scope>
    <source>
        <strain evidence="9">B1-15692</strain>
    </source>
</reference>
<evidence type="ECO:0000313" key="9">
    <source>
        <dbReference type="EMBL" id="MBO8467345.1"/>
    </source>
</evidence>
<feature type="transmembrane region" description="Helical" evidence="7">
    <location>
        <begin position="115"/>
        <end position="136"/>
    </location>
</feature>
<dbReference type="PANTHER" id="PTHR30506:SF3">
    <property type="entry name" value="UPF0126 INNER MEMBRANE PROTEIN YADS-RELATED"/>
    <property type="match status" value="1"/>
</dbReference>
<comment type="caution">
    <text evidence="9">The sequence shown here is derived from an EMBL/GenBank/DDBJ whole genome shotgun (WGS) entry which is preliminary data.</text>
</comment>
<organism evidence="9 10">
    <name type="scientific">Candidatus Cryptobacteroides faecipullorum</name>
    <dbReference type="NCBI Taxonomy" id="2840764"/>
    <lineage>
        <taxon>Bacteria</taxon>
        <taxon>Pseudomonadati</taxon>
        <taxon>Bacteroidota</taxon>
        <taxon>Bacteroidia</taxon>
        <taxon>Bacteroidales</taxon>
        <taxon>Candidatus Cryptobacteroides</taxon>
    </lineage>
</organism>
<comment type="subcellular location">
    <subcellularLocation>
        <location evidence="1">Cell membrane</location>
        <topology evidence="1">Multi-pass membrane protein</topology>
    </subcellularLocation>
</comment>
<evidence type="ECO:0000256" key="3">
    <source>
        <dbReference type="ARBA" id="ARBA00022475"/>
    </source>
</evidence>
<dbReference type="AlphaFoldDB" id="A0A9D9NBN5"/>
<feature type="transmembrane region" description="Helical" evidence="7">
    <location>
        <begin position="62"/>
        <end position="78"/>
    </location>
</feature>
<evidence type="ECO:0000256" key="5">
    <source>
        <dbReference type="ARBA" id="ARBA00022989"/>
    </source>
</evidence>
<feature type="transmembrane region" description="Helical" evidence="7">
    <location>
        <begin position="173"/>
        <end position="193"/>
    </location>
</feature>
<evidence type="ECO:0000259" key="8">
    <source>
        <dbReference type="Pfam" id="PF03458"/>
    </source>
</evidence>
<comment type="similarity">
    <text evidence="2">Belongs to the UPF0126 family.</text>
</comment>
<feature type="domain" description="Glycine transporter" evidence="8">
    <location>
        <begin position="6"/>
        <end position="79"/>
    </location>
</feature>
<keyword evidence="3" id="KW-1003">Cell membrane</keyword>
<feature type="transmembrane region" description="Helical" evidence="7">
    <location>
        <begin position="148"/>
        <end position="167"/>
    </location>
</feature>
<keyword evidence="4 7" id="KW-0812">Transmembrane</keyword>